<accession>A0A8K0K800</accession>
<evidence type="ECO:0000256" key="3">
    <source>
        <dbReference type="ARBA" id="ARBA00022729"/>
    </source>
</evidence>
<keyword evidence="3" id="KW-0732">Signal</keyword>
<evidence type="ECO:0000256" key="6">
    <source>
        <dbReference type="ARBA" id="ARBA00023157"/>
    </source>
</evidence>
<comment type="subcellular location">
    <subcellularLocation>
        <location evidence="1">Membrane</location>
        <topology evidence="1">Single-pass type I membrane protein</topology>
    </subcellularLocation>
</comment>
<evidence type="ECO:0000313" key="10">
    <source>
        <dbReference type="Proteomes" id="UP000792457"/>
    </source>
</evidence>
<dbReference type="InterPro" id="IPR048525">
    <property type="entry name" value="DDR1-2_DS-like"/>
</dbReference>
<keyword evidence="7" id="KW-0325">Glycoprotein</keyword>
<dbReference type="AlphaFoldDB" id="A0A8K0K800"/>
<dbReference type="Proteomes" id="UP000792457">
    <property type="component" value="Unassembled WGS sequence"/>
</dbReference>
<reference evidence="9" key="2">
    <citation type="submission" date="2017-10" db="EMBL/GenBank/DDBJ databases">
        <title>Ladona fulva Genome sequencing and assembly.</title>
        <authorList>
            <person name="Murali S."/>
            <person name="Richards S."/>
            <person name="Bandaranaike D."/>
            <person name="Bellair M."/>
            <person name="Blankenburg K."/>
            <person name="Chao H."/>
            <person name="Dinh H."/>
            <person name="Doddapaneni H."/>
            <person name="Dugan-Rocha S."/>
            <person name="Elkadiri S."/>
            <person name="Gnanaolivu R."/>
            <person name="Hernandez B."/>
            <person name="Skinner E."/>
            <person name="Javaid M."/>
            <person name="Lee S."/>
            <person name="Li M."/>
            <person name="Ming W."/>
            <person name="Munidasa M."/>
            <person name="Muniz J."/>
            <person name="Nguyen L."/>
            <person name="Hughes D."/>
            <person name="Osuji N."/>
            <person name="Pu L.-L."/>
            <person name="Puazo M."/>
            <person name="Qu C."/>
            <person name="Quiroz J."/>
            <person name="Raj R."/>
            <person name="Weissenberger G."/>
            <person name="Xin Y."/>
            <person name="Zou X."/>
            <person name="Han Y."/>
            <person name="Worley K."/>
            <person name="Muzny D."/>
            <person name="Gibbs R."/>
        </authorList>
    </citation>
    <scope>NUCLEOTIDE SEQUENCE</scope>
    <source>
        <strain evidence="9">Sampled in the wild</strain>
    </source>
</reference>
<feature type="domain" description="Discoidin" evidence="8">
    <location>
        <begin position="22"/>
        <end position="139"/>
    </location>
</feature>
<evidence type="ECO:0000259" key="8">
    <source>
        <dbReference type="Pfam" id="PF21114"/>
    </source>
</evidence>
<evidence type="ECO:0000256" key="2">
    <source>
        <dbReference type="ARBA" id="ARBA00022692"/>
    </source>
</evidence>
<proteinExistence type="predicted"/>
<dbReference type="OrthoDB" id="6071166at2759"/>
<keyword evidence="5" id="KW-0472">Membrane</keyword>
<dbReference type="GO" id="GO:0016020">
    <property type="term" value="C:membrane"/>
    <property type="evidence" value="ECO:0007669"/>
    <property type="project" value="UniProtKB-SubCell"/>
</dbReference>
<keyword evidence="4" id="KW-1133">Transmembrane helix</keyword>
<evidence type="ECO:0000313" key="9">
    <source>
        <dbReference type="EMBL" id="KAG8230072.1"/>
    </source>
</evidence>
<comment type="caution">
    <text evidence="9">The sequence shown here is derived from an EMBL/GenBank/DDBJ whole genome shotgun (WGS) entry which is preliminary data.</text>
</comment>
<dbReference type="Gene3D" id="2.60.120.1190">
    <property type="match status" value="1"/>
</dbReference>
<evidence type="ECO:0000256" key="5">
    <source>
        <dbReference type="ARBA" id="ARBA00023136"/>
    </source>
</evidence>
<reference evidence="9" key="1">
    <citation type="submission" date="2013-04" db="EMBL/GenBank/DDBJ databases">
        <authorList>
            <person name="Qu J."/>
            <person name="Murali S.C."/>
            <person name="Bandaranaike D."/>
            <person name="Bellair M."/>
            <person name="Blankenburg K."/>
            <person name="Chao H."/>
            <person name="Dinh H."/>
            <person name="Doddapaneni H."/>
            <person name="Downs B."/>
            <person name="Dugan-Rocha S."/>
            <person name="Elkadiri S."/>
            <person name="Gnanaolivu R.D."/>
            <person name="Hernandez B."/>
            <person name="Javaid M."/>
            <person name="Jayaseelan J.C."/>
            <person name="Lee S."/>
            <person name="Li M."/>
            <person name="Ming W."/>
            <person name="Munidasa M."/>
            <person name="Muniz J."/>
            <person name="Nguyen L."/>
            <person name="Ongeri F."/>
            <person name="Osuji N."/>
            <person name="Pu L.-L."/>
            <person name="Puazo M."/>
            <person name="Qu C."/>
            <person name="Quiroz J."/>
            <person name="Raj R."/>
            <person name="Weissenberger G."/>
            <person name="Xin Y."/>
            <person name="Zou X."/>
            <person name="Han Y."/>
            <person name="Richards S."/>
            <person name="Worley K."/>
            <person name="Muzny D."/>
            <person name="Gibbs R."/>
        </authorList>
    </citation>
    <scope>NUCLEOTIDE SEQUENCE</scope>
    <source>
        <strain evidence="9">Sampled in the wild</strain>
    </source>
</reference>
<evidence type="ECO:0000256" key="7">
    <source>
        <dbReference type="ARBA" id="ARBA00023180"/>
    </source>
</evidence>
<keyword evidence="2" id="KW-0812">Transmembrane</keyword>
<evidence type="ECO:0000256" key="1">
    <source>
        <dbReference type="ARBA" id="ARBA00004479"/>
    </source>
</evidence>
<dbReference type="EMBL" id="KZ308463">
    <property type="protein sequence ID" value="KAG8230072.1"/>
    <property type="molecule type" value="Genomic_DNA"/>
</dbReference>
<gene>
    <name evidence="9" type="ORF">J437_LFUL009191</name>
</gene>
<dbReference type="Pfam" id="PF21114">
    <property type="entry name" value="DDR1-2_DS-like"/>
    <property type="match status" value="1"/>
</dbReference>
<sequence length="143" mass="16353">MSGLLVSVEMDKSEKCIANILSLSGNGWVAWKNDSAGPDRHVEMIFEFDTVRNFSAVHLYTNNYFSRDVQVFSKAKVFFSIGGKFFNGRPLSFSYMPDTVLENARNVSINLRHRIGRFVKLQLHFAARWIMISEVYFDSGESP</sequence>
<keyword evidence="10" id="KW-1185">Reference proteome</keyword>
<name>A0A8K0K800_LADFU</name>
<protein>
    <recommendedName>
        <fullName evidence="8">Discoidin domain-containing protein</fullName>
    </recommendedName>
</protein>
<organism evidence="9 10">
    <name type="scientific">Ladona fulva</name>
    <name type="common">Scarce chaser dragonfly</name>
    <name type="synonym">Libellula fulva</name>
    <dbReference type="NCBI Taxonomy" id="123851"/>
    <lineage>
        <taxon>Eukaryota</taxon>
        <taxon>Metazoa</taxon>
        <taxon>Ecdysozoa</taxon>
        <taxon>Arthropoda</taxon>
        <taxon>Hexapoda</taxon>
        <taxon>Insecta</taxon>
        <taxon>Pterygota</taxon>
        <taxon>Palaeoptera</taxon>
        <taxon>Odonata</taxon>
        <taxon>Epiprocta</taxon>
        <taxon>Anisoptera</taxon>
        <taxon>Libelluloidea</taxon>
        <taxon>Libellulidae</taxon>
        <taxon>Ladona</taxon>
    </lineage>
</organism>
<keyword evidence="6" id="KW-1015">Disulfide bond</keyword>
<evidence type="ECO:0000256" key="4">
    <source>
        <dbReference type="ARBA" id="ARBA00022989"/>
    </source>
</evidence>